<name>A0ABS8RZF9_DATST</name>
<dbReference type="Proteomes" id="UP000823775">
    <property type="component" value="Unassembled WGS sequence"/>
</dbReference>
<protein>
    <submittedName>
        <fullName evidence="1">Uncharacterized protein</fullName>
    </submittedName>
</protein>
<keyword evidence="2" id="KW-1185">Reference proteome</keyword>
<dbReference type="EMBL" id="JACEIK010000198">
    <property type="protein sequence ID" value="MCD7452187.1"/>
    <property type="molecule type" value="Genomic_DNA"/>
</dbReference>
<evidence type="ECO:0000313" key="1">
    <source>
        <dbReference type="EMBL" id="MCD7452187.1"/>
    </source>
</evidence>
<proteinExistence type="predicted"/>
<accession>A0ABS8RZF9</accession>
<comment type="caution">
    <text evidence="1">The sequence shown here is derived from an EMBL/GenBank/DDBJ whole genome shotgun (WGS) entry which is preliminary data.</text>
</comment>
<sequence length="72" mass="7777">MTEAQSAEAMRRAEEAQLAKAARRAEITDLFAALAERNIQNTPCTMDVMFVATAKHEGGCSMVCLGKIQTST</sequence>
<gene>
    <name evidence="1" type="ORF">HAX54_015376</name>
</gene>
<evidence type="ECO:0000313" key="2">
    <source>
        <dbReference type="Proteomes" id="UP000823775"/>
    </source>
</evidence>
<organism evidence="1 2">
    <name type="scientific">Datura stramonium</name>
    <name type="common">Jimsonweed</name>
    <name type="synonym">Common thornapple</name>
    <dbReference type="NCBI Taxonomy" id="4076"/>
    <lineage>
        <taxon>Eukaryota</taxon>
        <taxon>Viridiplantae</taxon>
        <taxon>Streptophyta</taxon>
        <taxon>Embryophyta</taxon>
        <taxon>Tracheophyta</taxon>
        <taxon>Spermatophyta</taxon>
        <taxon>Magnoliopsida</taxon>
        <taxon>eudicotyledons</taxon>
        <taxon>Gunneridae</taxon>
        <taxon>Pentapetalae</taxon>
        <taxon>asterids</taxon>
        <taxon>lamiids</taxon>
        <taxon>Solanales</taxon>
        <taxon>Solanaceae</taxon>
        <taxon>Solanoideae</taxon>
        <taxon>Datureae</taxon>
        <taxon>Datura</taxon>
    </lineage>
</organism>
<reference evidence="1 2" key="1">
    <citation type="journal article" date="2021" name="BMC Genomics">
        <title>Datura genome reveals duplications of psychoactive alkaloid biosynthetic genes and high mutation rate following tissue culture.</title>
        <authorList>
            <person name="Rajewski A."/>
            <person name="Carter-House D."/>
            <person name="Stajich J."/>
            <person name="Litt A."/>
        </authorList>
    </citation>
    <scope>NUCLEOTIDE SEQUENCE [LARGE SCALE GENOMIC DNA]</scope>
    <source>
        <strain evidence="1">AR-01</strain>
    </source>
</reference>